<feature type="domain" description="Riboflavin kinase" evidence="17">
    <location>
        <begin position="13"/>
        <end position="128"/>
    </location>
</feature>
<dbReference type="GO" id="GO:0009398">
    <property type="term" value="P:FMN biosynthetic process"/>
    <property type="evidence" value="ECO:0007669"/>
    <property type="project" value="UniProtKB-UniPathway"/>
</dbReference>
<evidence type="ECO:0000256" key="12">
    <source>
        <dbReference type="ARBA" id="ARBA00022842"/>
    </source>
</evidence>
<sequence length="135" mass="15154">MGSRLVEGRRAPGFGEGGRYVSHPYYSGWFERLLGCRPFPGTLNIEAGVDWRQLAGECEPLVIPETIWEGRRLGAVYAWRARVRTREGSVEAMLIRPLLSRHGPRVLELVACRRLEPLLPGDRVVVEVECGARKG</sequence>
<keyword evidence="12" id="KW-0460">Magnesium</keyword>
<evidence type="ECO:0000256" key="13">
    <source>
        <dbReference type="ARBA" id="ARBA00029789"/>
    </source>
</evidence>
<dbReference type="Proteomes" id="UP000053352">
    <property type="component" value="Unassembled WGS sequence"/>
</dbReference>
<accession>A0A0V8RVF5</accession>
<evidence type="ECO:0000256" key="6">
    <source>
        <dbReference type="ARBA" id="ARBA00022630"/>
    </source>
</evidence>
<dbReference type="AlphaFoldDB" id="A0A0V8RVF5"/>
<dbReference type="RefSeq" id="WP_058370716.1">
    <property type="nucleotide sequence ID" value="NZ_LNTB01000001.1"/>
</dbReference>
<evidence type="ECO:0000256" key="10">
    <source>
        <dbReference type="ARBA" id="ARBA00022741"/>
    </source>
</evidence>
<dbReference type="GO" id="GO:0008531">
    <property type="term" value="F:riboflavin kinase activity"/>
    <property type="evidence" value="ECO:0007669"/>
    <property type="project" value="InterPro"/>
</dbReference>
<keyword evidence="10" id="KW-0547">Nucleotide-binding</keyword>
<evidence type="ECO:0000256" key="2">
    <source>
        <dbReference type="ARBA" id="ARBA00005219"/>
    </source>
</evidence>
<dbReference type="GO" id="GO:0046872">
    <property type="term" value="F:metal ion binding"/>
    <property type="evidence" value="ECO:0007669"/>
    <property type="project" value="UniProtKB-KW"/>
</dbReference>
<comment type="catalytic activity">
    <reaction evidence="16">
        <text>riboflavin + CTP = CDP + FMN + H(+)</text>
        <dbReference type="Rhea" id="RHEA:25021"/>
        <dbReference type="ChEBI" id="CHEBI:15378"/>
        <dbReference type="ChEBI" id="CHEBI:37563"/>
        <dbReference type="ChEBI" id="CHEBI:57986"/>
        <dbReference type="ChEBI" id="CHEBI:58069"/>
        <dbReference type="ChEBI" id="CHEBI:58210"/>
        <dbReference type="EC" id="2.7.1.161"/>
    </reaction>
</comment>
<evidence type="ECO:0000256" key="1">
    <source>
        <dbReference type="ARBA" id="ARBA00001946"/>
    </source>
</evidence>
<evidence type="ECO:0000256" key="7">
    <source>
        <dbReference type="ARBA" id="ARBA00022643"/>
    </source>
</evidence>
<evidence type="ECO:0000256" key="8">
    <source>
        <dbReference type="ARBA" id="ARBA00022679"/>
    </source>
</evidence>
<reference evidence="18 19" key="1">
    <citation type="submission" date="2015-11" db="EMBL/GenBank/DDBJ databases">
        <title>Genome sequence of Pyrodictium occultum PL-19, a marine hyperthermophilic archaeon isolated from Volcano, Italy.</title>
        <authorList>
            <person name="Utturkar S."/>
            <person name="Huber H."/>
            <person name="Leptihn S."/>
            <person name="Brown S."/>
            <person name="Stetter K.O."/>
            <person name="Podar M."/>
        </authorList>
    </citation>
    <scope>NUCLEOTIDE SEQUENCE [LARGE SCALE GENOMIC DNA]</scope>
    <source>
        <strain evidence="18 19">PL-19</strain>
    </source>
</reference>
<comment type="caution">
    <text evidence="18">The sequence shown here is derived from an EMBL/GenBank/DDBJ whole genome shotgun (WGS) entry which is preliminary data.</text>
</comment>
<evidence type="ECO:0000256" key="5">
    <source>
        <dbReference type="ARBA" id="ARBA00017394"/>
    </source>
</evidence>
<keyword evidence="6" id="KW-0285">Flavoprotein</keyword>
<protein>
    <recommendedName>
        <fullName evidence="5">Riboflavin kinase</fullName>
        <ecNumber evidence="4">2.7.1.161</ecNumber>
    </recommendedName>
    <alternativeName>
        <fullName evidence="14">CTP-dependent riboflavin kinase</fullName>
    </alternativeName>
    <alternativeName>
        <fullName evidence="15">CTP:riboflavin 5'-phosphotransferase</fullName>
    </alternativeName>
    <alternativeName>
        <fullName evidence="13">Flavokinase</fullName>
    </alternativeName>
</protein>
<dbReference type="GO" id="GO:0009231">
    <property type="term" value="P:riboflavin biosynthetic process"/>
    <property type="evidence" value="ECO:0007669"/>
    <property type="project" value="InterPro"/>
</dbReference>
<dbReference type="InterPro" id="IPR023465">
    <property type="entry name" value="Riboflavin_kinase_dom_sf"/>
</dbReference>
<organism evidence="18 19">
    <name type="scientific">Pyrodictium occultum</name>
    <dbReference type="NCBI Taxonomy" id="2309"/>
    <lineage>
        <taxon>Archaea</taxon>
        <taxon>Thermoproteota</taxon>
        <taxon>Thermoprotei</taxon>
        <taxon>Desulfurococcales</taxon>
        <taxon>Pyrodictiaceae</taxon>
        <taxon>Pyrodictium</taxon>
    </lineage>
</organism>
<keyword evidence="8" id="KW-0808">Transferase</keyword>
<evidence type="ECO:0000256" key="14">
    <source>
        <dbReference type="ARBA" id="ARBA00030544"/>
    </source>
</evidence>
<dbReference type="EC" id="2.7.1.161" evidence="4"/>
<evidence type="ECO:0000256" key="4">
    <source>
        <dbReference type="ARBA" id="ARBA00011987"/>
    </source>
</evidence>
<keyword evidence="11" id="KW-0418">Kinase</keyword>
<dbReference type="SUPFAM" id="SSF82114">
    <property type="entry name" value="Riboflavin kinase-like"/>
    <property type="match status" value="1"/>
</dbReference>
<dbReference type="Pfam" id="PF01982">
    <property type="entry name" value="CTP-dep_RFKase"/>
    <property type="match status" value="1"/>
</dbReference>
<dbReference type="UniPathway" id="UPA00276">
    <property type="reaction ID" value="UER00929"/>
</dbReference>
<name>A0A0V8RVF5_PYROC</name>
<dbReference type="PANTHER" id="PTHR40706">
    <property type="entry name" value="RIBOFLAVIN KINASE"/>
    <property type="match status" value="1"/>
</dbReference>
<evidence type="ECO:0000313" key="18">
    <source>
        <dbReference type="EMBL" id="KSW12036.1"/>
    </source>
</evidence>
<dbReference type="Gene3D" id="2.40.30.30">
    <property type="entry name" value="Riboflavin kinase-like"/>
    <property type="match status" value="1"/>
</dbReference>
<keyword evidence="9" id="KW-0479">Metal-binding</keyword>
<dbReference type="InterPro" id="IPR039063">
    <property type="entry name" value="RibK_CTP-dep"/>
</dbReference>
<dbReference type="InterPro" id="IPR023602">
    <property type="entry name" value="Riboflavin_kinase_CTP-dep"/>
</dbReference>
<evidence type="ECO:0000256" key="9">
    <source>
        <dbReference type="ARBA" id="ARBA00022723"/>
    </source>
</evidence>
<evidence type="ECO:0000259" key="17">
    <source>
        <dbReference type="Pfam" id="PF01982"/>
    </source>
</evidence>
<dbReference type="EMBL" id="LNTB01000001">
    <property type="protein sequence ID" value="KSW12036.1"/>
    <property type="molecule type" value="Genomic_DNA"/>
</dbReference>
<dbReference type="PANTHER" id="PTHR40706:SF1">
    <property type="entry name" value="RIBOFLAVIN KINASE"/>
    <property type="match status" value="1"/>
</dbReference>
<evidence type="ECO:0000256" key="3">
    <source>
        <dbReference type="ARBA" id="ARBA00006428"/>
    </source>
</evidence>
<dbReference type="OrthoDB" id="30955at2157"/>
<comment type="cofactor">
    <cofactor evidence="1">
        <name>Mg(2+)</name>
        <dbReference type="ChEBI" id="CHEBI:18420"/>
    </cofactor>
</comment>
<dbReference type="STRING" id="2309.CF15_04455"/>
<keyword evidence="7" id="KW-0288">FMN</keyword>
<evidence type="ECO:0000256" key="16">
    <source>
        <dbReference type="ARBA" id="ARBA00047857"/>
    </source>
</evidence>
<comment type="similarity">
    <text evidence="3">Belongs to the archaeal riboflavin kinase family.</text>
</comment>
<evidence type="ECO:0000313" key="19">
    <source>
        <dbReference type="Proteomes" id="UP000053352"/>
    </source>
</evidence>
<evidence type="ECO:0000256" key="15">
    <source>
        <dbReference type="ARBA" id="ARBA00033116"/>
    </source>
</evidence>
<proteinExistence type="inferred from homology"/>
<gene>
    <name evidence="18" type="ORF">CF15_04455</name>
</gene>
<dbReference type="GO" id="GO:0000166">
    <property type="term" value="F:nucleotide binding"/>
    <property type="evidence" value="ECO:0007669"/>
    <property type="project" value="UniProtKB-KW"/>
</dbReference>
<keyword evidence="19" id="KW-1185">Reference proteome</keyword>
<comment type="pathway">
    <text evidence="2">Cofactor biosynthesis; FMN biosynthesis; FMN from riboflavin (CTP route): step 1/1.</text>
</comment>
<evidence type="ECO:0000256" key="11">
    <source>
        <dbReference type="ARBA" id="ARBA00022777"/>
    </source>
</evidence>